<dbReference type="Pfam" id="PF01129">
    <property type="entry name" value="ART"/>
    <property type="match status" value="1"/>
</dbReference>
<name>A0A8S2FJ69_9BILA</name>
<evidence type="ECO:0000313" key="10">
    <source>
        <dbReference type="Proteomes" id="UP000677228"/>
    </source>
</evidence>
<dbReference type="PANTHER" id="PTHR24111">
    <property type="entry name" value="LEUCINE-RICH REPEAT-CONTAINING PROTEIN 34"/>
    <property type="match status" value="1"/>
</dbReference>
<comment type="catalytic activity">
    <reaction evidence="6 7">
        <text>L-arginyl-[protein] + NAD(+) = N(omega)-(ADP-D-ribosyl)-L-arginyl-[protein] + nicotinamide + H(+)</text>
        <dbReference type="Rhea" id="RHEA:19149"/>
        <dbReference type="Rhea" id="RHEA-COMP:10532"/>
        <dbReference type="Rhea" id="RHEA-COMP:15087"/>
        <dbReference type="ChEBI" id="CHEBI:15378"/>
        <dbReference type="ChEBI" id="CHEBI:17154"/>
        <dbReference type="ChEBI" id="CHEBI:29965"/>
        <dbReference type="ChEBI" id="CHEBI:57540"/>
        <dbReference type="ChEBI" id="CHEBI:142554"/>
        <dbReference type="EC" id="2.4.2.31"/>
    </reaction>
</comment>
<dbReference type="Gene3D" id="3.90.176.10">
    <property type="entry name" value="Toxin ADP-ribosyltransferase, Chain A, domain 1"/>
    <property type="match status" value="1"/>
</dbReference>
<sequence length="487" mass="54225">MTNKSTSRFTDLAEEPNKFLLPIEGYQNVELMSLENAVRSLQPIIDNLSRNVWIAKQNSRSPSDDLTVDQSASIHLYTMEWKPSSNSLYSVLNRTLREEDRDRLIPWFPYLKLFLTALSNLESVEMTVWRGIKADLSMKFNKGDTFVWWGISSCTESIDVLEKEQFLGKTGTRTLFNIQCKSGKLIQSHSYYKDENEILLMPGTCFQVKGKIDAGSNLHIIDVKETTAPYVLCESPFQPTDNNKTLLKNEMLNEDTYCICTLRLKDDTIQGGQASISSSQSIPGTERNVLSASCVKPTTETMKSKKNVFNNAELEKELKQIHSISDLSVTNHRIDDEDAKILADALKVNRTLTSLDLGENQISDKGGEAIADALKLNRTLTSLYLWHNKISVKGGEAIADALKVNRTLTNLQLWQNQISVKGGEAIADALKVNRTLTTLDLGANEISDKGGEAIADALKVNRTLTSLYLGYNEIADKGGEAIADALK</sequence>
<dbReference type="AlphaFoldDB" id="A0A8S2FJ69"/>
<dbReference type="Pfam" id="PF13516">
    <property type="entry name" value="LRR_6"/>
    <property type="match status" value="5"/>
</dbReference>
<evidence type="ECO:0000256" key="7">
    <source>
        <dbReference type="RuleBase" id="RU361228"/>
    </source>
</evidence>
<dbReference type="Proteomes" id="UP000677228">
    <property type="component" value="Unassembled WGS sequence"/>
</dbReference>
<dbReference type="InterPro" id="IPR000768">
    <property type="entry name" value="ART"/>
</dbReference>
<dbReference type="PROSITE" id="PS51996">
    <property type="entry name" value="TR_MART"/>
    <property type="match status" value="1"/>
</dbReference>
<dbReference type="SMART" id="SM00368">
    <property type="entry name" value="LRR_RI"/>
    <property type="match status" value="5"/>
</dbReference>
<evidence type="ECO:0000313" key="9">
    <source>
        <dbReference type="EMBL" id="CAF4276008.1"/>
    </source>
</evidence>
<dbReference type="Gene3D" id="3.80.10.10">
    <property type="entry name" value="Ribonuclease Inhibitor"/>
    <property type="match status" value="2"/>
</dbReference>
<feature type="non-terminal residue" evidence="8">
    <location>
        <position position="487"/>
    </location>
</feature>
<keyword evidence="7" id="KW-0521">NADP</keyword>
<reference evidence="8" key="1">
    <citation type="submission" date="2021-02" db="EMBL/GenBank/DDBJ databases">
        <authorList>
            <person name="Nowell W R."/>
        </authorList>
    </citation>
    <scope>NUCLEOTIDE SEQUENCE</scope>
</reference>
<dbReference type="SUPFAM" id="SSF56399">
    <property type="entry name" value="ADP-ribosylation"/>
    <property type="match status" value="1"/>
</dbReference>
<dbReference type="EMBL" id="CAJNOK010032631">
    <property type="protein sequence ID" value="CAF1486074.1"/>
    <property type="molecule type" value="Genomic_DNA"/>
</dbReference>
<dbReference type="SUPFAM" id="SSF52047">
    <property type="entry name" value="RNI-like"/>
    <property type="match status" value="1"/>
</dbReference>
<keyword evidence="5" id="KW-0677">Repeat</keyword>
<dbReference type="EMBL" id="CAJOBA010054590">
    <property type="protein sequence ID" value="CAF4276008.1"/>
    <property type="molecule type" value="Genomic_DNA"/>
</dbReference>
<dbReference type="InterPro" id="IPR052201">
    <property type="entry name" value="LRR-containing_regulator"/>
</dbReference>
<accession>A0A8S2FJ69</accession>
<dbReference type="PANTHER" id="PTHR24111:SF0">
    <property type="entry name" value="LEUCINE-RICH REPEAT-CONTAINING PROTEIN"/>
    <property type="match status" value="1"/>
</dbReference>
<keyword evidence="7" id="KW-0520">NAD</keyword>
<keyword evidence="2 7" id="KW-0328">Glycosyltransferase</keyword>
<evidence type="ECO:0000256" key="3">
    <source>
        <dbReference type="ARBA" id="ARBA00022679"/>
    </source>
</evidence>
<dbReference type="InterPro" id="IPR032675">
    <property type="entry name" value="LRR_dom_sf"/>
</dbReference>
<proteinExistence type="inferred from homology"/>
<comment type="similarity">
    <text evidence="1 7">Belongs to the Arg-specific ADP-ribosyltransferase family.</text>
</comment>
<evidence type="ECO:0000256" key="2">
    <source>
        <dbReference type="ARBA" id="ARBA00022676"/>
    </source>
</evidence>
<evidence type="ECO:0000313" key="8">
    <source>
        <dbReference type="EMBL" id="CAF1486074.1"/>
    </source>
</evidence>
<evidence type="ECO:0000256" key="5">
    <source>
        <dbReference type="ARBA" id="ARBA00022737"/>
    </source>
</evidence>
<dbReference type="Proteomes" id="UP000682733">
    <property type="component" value="Unassembled WGS sequence"/>
</dbReference>
<evidence type="ECO:0000256" key="6">
    <source>
        <dbReference type="ARBA" id="ARBA00047597"/>
    </source>
</evidence>
<evidence type="ECO:0000256" key="1">
    <source>
        <dbReference type="ARBA" id="ARBA00009558"/>
    </source>
</evidence>
<dbReference type="EC" id="2.4.2.31" evidence="7"/>
<comment type="caution">
    <text evidence="8">The sequence shown here is derived from an EMBL/GenBank/DDBJ whole genome shotgun (WGS) entry which is preliminary data.</text>
</comment>
<evidence type="ECO:0000256" key="4">
    <source>
        <dbReference type="ARBA" id="ARBA00022695"/>
    </source>
</evidence>
<keyword evidence="3 7" id="KW-0808">Transferase</keyword>
<organism evidence="8 10">
    <name type="scientific">Didymodactylos carnosus</name>
    <dbReference type="NCBI Taxonomy" id="1234261"/>
    <lineage>
        <taxon>Eukaryota</taxon>
        <taxon>Metazoa</taxon>
        <taxon>Spiralia</taxon>
        <taxon>Gnathifera</taxon>
        <taxon>Rotifera</taxon>
        <taxon>Eurotatoria</taxon>
        <taxon>Bdelloidea</taxon>
        <taxon>Philodinida</taxon>
        <taxon>Philodinidae</taxon>
        <taxon>Didymodactylos</taxon>
    </lineage>
</organism>
<dbReference type="GO" id="GO:0106274">
    <property type="term" value="F:NAD+-protein-arginine ADP-ribosyltransferase activity"/>
    <property type="evidence" value="ECO:0007669"/>
    <property type="project" value="UniProtKB-EC"/>
</dbReference>
<dbReference type="GO" id="GO:0016779">
    <property type="term" value="F:nucleotidyltransferase activity"/>
    <property type="evidence" value="ECO:0007669"/>
    <property type="project" value="UniProtKB-KW"/>
</dbReference>
<keyword evidence="4" id="KW-0548">Nucleotidyltransferase</keyword>
<dbReference type="InterPro" id="IPR001611">
    <property type="entry name" value="Leu-rich_rpt"/>
</dbReference>
<protein>
    <recommendedName>
        <fullName evidence="7">NAD(P)(+)--arginine ADP-ribosyltransferase</fullName>
        <ecNumber evidence="7">2.4.2.31</ecNumber>
    </recommendedName>
    <alternativeName>
        <fullName evidence="7">Mono(ADP-ribosyl)transferase</fullName>
    </alternativeName>
</protein>
<gene>
    <name evidence="8" type="ORF">OVA965_LOCUS36281</name>
    <name evidence="9" type="ORF">TMI583_LOCUS37291</name>
</gene>